<dbReference type="Gene3D" id="3.30.1370.110">
    <property type="match status" value="1"/>
</dbReference>
<dbReference type="PROSITE" id="PS50828">
    <property type="entry name" value="SMR"/>
    <property type="match status" value="1"/>
</dbReference>
<dbReference type="SUPFAM" id="SSF46934">
    <property type="entry name" value="UBA-like"/>
    <property type="match status" value="1"/>
</dbReference>
<feature type="region of interest" description="Disordered" evidence="1">
    <location>
        <begin position="192"/>
        <end position="215"/>
    </location>
</feature>
<feature type="compositionally biased region" description="Basic and acidic residues" evidence="1">
    <location>
        <begin position="683"/>
        <end position="696"/>
    </location>
</feature>
<feature type="region of interest" description="Disordered" evidence="1">
    <location>
        <begin position="580"/>
        <end position="735"/>
    </location>
</feature>
<dbReference type="PANTHER" id="PTHR46535:SF1">
    <property type="entry name" value="NEDD4-BINDING PROTEIN 2"/>
    <property type="match status" value="1"/>
</dbReference>
<feature type="domain" description="Smr" evidence="3">
    <location>
        <begin position="450"/>
        <end position="537"/>
    </location>
</feature>
<evidence type="ECO:0000256" key="2">
    <source>
        <dbReference type="SAM" id="Phobius"/>
    </source>
</evidence>
<evidence type="ECO:0000313" key="5">
    <source>
        <dbReference type="EMBL" id="KAK8150608.1"/>
    </source>
</evidence>
<keyword evidence="2" id="KW-1133">Transmembrane helix</keyword>
<dbReference type="GO" id="GO:0043130">
    <property type="term" value="F:ubiquitin binding"/>
    <property type="evidence" value="ECO:0007669"/>
    <property type="project" value="InterPro"/>
</dbReference>
<dbReference type="GO" id="GO:0005634">
    <property type="term" value="C:nucleus"/>
    <property type="evidence" value="ECO:0007669"/>
    <property type="project" value="TreeGrafter"/>
</dbReference>
<feature type="transmembrane region" description="Helical" evidence="2">
    <location>
        <begin position="549"/>
        <end position="572"/>
    </location>
</feature>
<evidence type="ECO:0000313" key="6">
    <source>
        <dbReference type="Proteomes" id="UP001397290"/>
    </source>
</evidence>
<name>A0AAW0S7L6_9HYPO</name>
<accession>A0AAW0S7L6</accession>
<evidence type="ECO:0000256" key="1">
    <source>
        <dbReference type="SAM" id="MobiDB-lite"/>
    </source>
</evidence>
<gene>
    <name evidence="5" type="ORF">G3M48_000826</name>
</gene>
<dbReference type="Pfam" id="PF26286">
    <property type="entry name" value="UBA_10"/>
    <property type="match status" value="1"/>
</dbReference>
<organism evidence="5 6">
    <name type="scientific">Beauveria asiatica</name>
    <dbReference type="NCBI Taxonomy" id="1069075"/>
    <lineage>
        <taxon>Eukaryota</taxon>
        <taxon>Fungi</taxon>
        <taxon>Dikarya</taxon>
        <taxon>Ascomycota</taxon>
        <taxon>Pezizomycotina</taxon>
        <taxon>Sordariomycetes</taxon>
        <taxon>Hypocreomycetidae</taxon>
        <taxon>Hypocreales</taxon>
        <taxon>Cordycipitaceae</taxon>
        <taxon>Beauveria</taxon>
    </lineage>
</organism>
<evidence type="ECO:0000259" key="4">
    <source>
        <dbReference type="PROSITE" id="PS51140"/>
    </source>
</evidence>
<feature type="region of interest" description="Disordered" evidence="1">
    <location>
        <begin position="57"/>
        <end position="115"/>
    </location>
</feature>
<reference evidence="5 6" key="1">
    <citation type="submission" date="2020-02" db="EMBL/GenBank/DDBJ databases">
        <title>Comparative genomics of the hypocrealean fungal genus Beauvera.</title>
        <authorList>
            <person name="Showalter D.N."/>
            <person name="Bushley K.E."/>
            <person name="Rehner S.A."/>
        </authorList>
    </citation>
    <scope>NUCLEOTIDE SEQUENCE [LARGE SCALE GENOMIC DNA]</scope>
    <source>
        <strain evidence="5 6">ARSEF4384</strain>
    </source>
</reference>
<dbReference type="AlphaFoldDB" id="A0AAW0S7L6"/>
<feature type="compositionally biased region" description="Low complexity" evidence="1">
    <location>
        <begin position="102"/>
        <end position="111"/>
    </location>
</feature>
<dbReference type="CDD" id="cd14279">
    <property type="entry name" value="CUE"/>
    <property type="match status" value="1"/>
</dbReference>
<dbReference type="InterPro" id="IPR052772">
    <property type="entry name" value="Endo/PolyKinase_Domain-Protein"/>
</dbReference>
<dbReference type="Proteomes" id="UP001397290">
    <property type="component" value="Unassembled WGS sequence"/>
</dbReference>
<dbReference type="GO" id="GO:0004519">
    <property type="term" value="F:endonuclease activity"/>
    <property type="evidence" value="ECO:0007669"/>
    <property type="project" value="TreeGrafter"/>
</dbReference>
<dbReference type="Pfam" id="PF02845">
    <property type="entry name" value="CUE"/>
    <property type="match status" value="1"/>
</dbReference>
<dbReference type="InterPro" id="IPR058864">
    <property type="entry name" value="UBA_10"/>
</dbReference>
<dbReference type="InterPro" id="IPR009060">
    <property type="entry name" value="UBA-like_sf"/>
</dbReference>
<dbReference type="SUPFAM" id="SSF160443">
    <property type="entry name" value="SMR domain-like"/>
    <property type="match status" value="1"/>
</dbReference>
<feature type="domain" description="CUE" evidence="4">
    <location>
        <begin position="130"/>
        <end position="173"/>
    </location>
</feature>
<dbReference type="InterPro" id="IPR036063">
    <property type="entry name" value="Smr_dom_sf"/>
</dbReference>
<dbReference type="InterPro" id="IPR002625">
    <property type="entry name" value="Smr_dom"/>
</dbReference>
<evidence type="ECO:0008006" key="7">
    <source>
        <dbReference type="Google" id="ProtNLM"/>
    </source>
</evidence>
<feature type="compositionally biased region" description="Polar residues" evidence="1">
    <location>
        <begin position="78"/>
        <end position="101"/>
    </location>
</feature>
<keyword evidence="6" id="KW-1185">Reference proteome</keyword>
<sequence>MPQAERNEVLLQKLVESFRTLLDESLVTAIASDYELHKKSGFSAATQVLQSLSQDVPAEEVSGFNPSGVSGFQDAESQDTPDTQTVTSATSISQHASGNQESNSTSSSSTSDPADATWVAPRVTSFNNGSIEDKALQLYAMFPEMKVFDVKYALKKCNNDFQSALDHLLNMQYLEETGQQTKGIDGFAQLAEPKKQKGKVRGRGRREPSPDTRNSFPAELIQEAKEQTDIGYIAERFNLTFDVVSETYYDNDCSSPSTVVAILDKRLSEGPDMADDDSAQEAVNLLSRKYRQVPEKYLKVIVNATNAIIPFSEDLAQLVNTQLARSKRKKGQKMTLDDIRKPLPRDQLEGASHLSAQPLSPAQPTAASSSPAVAVNFAEALKTSQALQQARRDAAASAAHMHRKGGSHGLYRQAAGYYAEQAREHARGAKAATSAAADLLVDAQSHGSSVDLHGVSVQDGTRIARQRATAWWQQLGEYRTQAARANPLVIITGLGRHSAGGVSQLRRAVAAALVQDGWKVERVIDHLDRQRRDLRLCLPRRLFLVPSPLLLHLALLHQPIFAPLLLLLVPFAKIRRHRHRTLRPQPTHPDARAQHRRQQREQPAQLRLLVEPPRGVRPKRGKARDPQHVWQRRRLEEAKDAEQRAGDDVEQRLGAEERAGLAEPRVAAAKGAQEPESAQAAPRHVEPVLQRQERGACGEVLSTTGRGLQEREEARVGGQDQANGLQETHHPLQGD</sequence>
<protein>
    <recommendedName>
        <fullName evidence="7">Smr domain-containing protein</fullName>
    </recommendedName>
</protein>
<dbReference type="EMBL" id="JAAHCF010000012">
    <property type="protein sequence ID" value="KAK8150608.1"/>
    <property type="molecule type" value="Genomic_DNA"/>
</dbReference>
<keyword evidence="2" id="KW-0472">Membrane</keyword>
<dbReference type="PANTHER" id="PTHR46535">
    <property type="entry name" value="NEDD4-BINDING PROTEIN 2"/>
    <property type="match status" value="1"/>
</dbReference>
<comment type="caution">
    <text evidence="5">The sequence shown here is derived from an EMBL/GenBank/DDBJ whole genome shotgun (WGS) entry which is preliminary data.</text>
</comment>
<dbReference type="InterPro" id="IPR003892">
    <property type="entry name" value="CUE"/>
</dbReference>
<proteinExistence type="predicted"/>
<dbReference type="PROSITE" id="PS51140">
    <property type="entry name" value="CUE"/>
    <property type="match status" value="1"/>
</dbReference>
<feature type="compositionally biased region" description="Basic and acidic residues" evidence="1">
    <location>
        <begin position="623"/>
        <end position="660"/>
    </location>
</feature>
<evidence type="ECO:0000259" key="3">
    <source>
        <dbReference type="PROSITE" id="PS50828"/>
    </source>
</evidence>
<keyword evidence="2" id="KW-0812">Transmembrane</keyword>